<dbReference type="Proteomes" id="UP000591948">
    <property type="component" value="Unassembled WGS sequence"/>
</dbReference>
<evidence type="ECO:0008006" key="3">
    <source>
        <dbReference type="Google" id="ProtNLM"/>
    </source>
</evidence>
<accession>A0A6V8PAB7</accession>
<name>A0A6V8PAB7_9ACTN</name>
<feature type="non-terminal residue" evidence="1">
    <location>
        <position position="71"/>
    </location>
</feature>
<dbReference type="RefSeq" id="WP_176234167.1">
    <property type="nucleotide sequence ID" value="NZ_BLRY01000564.1"/>
</dbReference>
<sequence>MVLLALVVFLILGLLAGLFVLRYLQREPIEVSLSPTSAQVETSGVVQFTAEVRGAEDEVIWYVNEVEGGDA</sequence>
<protein>
    <recommendedName>
        <fullName evidence="3">Ig-like domain-containing protein</fullName>
    </recommendedName>
</protein>
<reference evidence="1 2" key="1">
    <citation type="journal article" date="2020" name="Front. Microbiol.">
        <title>Single-cell genomics of novel Actinobacteria with the Wood-Ljungdahl pathway discovered in a serpentinizing system.</title>
        <authorList>
            <person name="Merino N."/>
            <person name="Kawai M."/>
            <person name="Boyd E.S."/>
            <person name="Colman D.R."/>
            <person name="McGlynn S.E."/>
            <person name="Nealson K.H."/>
            <person name="Kurokawa K."/>
            <person name="Hongoh Y."/>
        </authorList>
    </citation>
    <scope>NUCLEOTIDE SEQUENCE [LARGE SCALE GENOMIC DNA]</scope>
    <source>
        <strain evidence="1 2">S33</strain>
    </source>
</reference>
<evidence type="ECO:0000313" key="2">
    <source>
        <dbReference type="Proteomes" id="UP000591948"/>
    </source>
</evidence>
<comment type="caution">
    <text evidence="1">The sequence shown here is derived from an EMBL/GenBank/DDBJ whole genome shotgun (WGS) entry which is preliminary data.</text>
</comment>
<keyword evidence="2" id="KW-1185">Reference proteome</keyword>
<dbReference type="AlphaFoldDB" id="A0A6V8PAB7"/>
<gene>
    <name evidence="1" type="ORF">HKBW3S33_02416</name>
</gene>
<organism evidence="1 2">
    <name type="scientific">Candidatus Hakubella thermalkaliphila</name>
    <dbReference type="NCBI Taxonomy" id="2754717"/>
    <lineage>
        <taxon>Bacteria</taxon>
        <taxon>Bacillati</taxon>
        <taxon>Actinomycetota</taxon>
        <taxon>Actinomycetota incertae sedis</taxon>
        <taxon>Candidatus Hakubellales</taxon>
        <taxon>Candidatus Hakubellaceae</taxon>
        <taxon>Candidatus Hakubella</taxon>
    </lineage>
</organism>
<evidence type="ECO:0000313" key="1">
    <source>
        <dbReference type="EMBL" id="GFP29000.1"/>
    </source>
</evidence>
<proteinExistence type="predicted"/>
<dbReference type="EMBL" id="BLRY01000564">
    <property type="protein sequence ID" value="GFP29000.1"/>
    <property type="molecule type" value="Genomic_DNA"/>
</dbReference>